<feature type="signal peptide" evidence="1">
    <location>
        <begin position="1"/>
        <end position="31"/>
    </location>
</feature>
<reference evidence="2 3" key="1">
    <citation type="journal article" date="2024" name="Commun. Biol.">
        <title>Comparative genomic analysis of thermophilic fungi reveals convergent evolutionary adaptations and gene losses.</title>
        <authorList>
            <person name="Steindorff A.S."/>
            <person name="Aguilar-Pontes M.V."/>
            <person name="Robinson A.J."/>
            <person name="Andreopoulos B."/>
            <person name="LaButti K."/>
            <person name="Kuo A."/>
            <person name="Mondo S."/>
            <person name="Riley R."/>
            <person name="Otillar R."/>
            <person name="Haridas S."/>
            <person name="Lipzen A."/>
            <person name="Grimwood J."/>
            <person name="Schmutz J."/>
            <person name="Clum A."/>
            <person name="Reid I.D."/>
            <person name="Moisan M.C."/>
            <person name="Butler G."/>
            <person name="Nguyen T.T.M."/>
            <person name="Dewar K."/>
            <person name="Conant G."/>
            <person name="Drula E."/>
            <person name="Henrissat B."/>
            <person name="Hansel C."/>
            <person name="Singer S."/>
            <person name="Hutchinson M.I."/>
            <person name="de Vries R.P."/>
            <person name="Natvig D.O."/>
            <person name="Powell A.J."/>
            <person name="Tsang A."/>
            <person name="Grigoriev I.V."/>
        </authorList>
    </citation>
    <scope>NUCLEOTIDE SEQUENCE [LARGE SCALE GENOMIC DNA]</scope>
    <source>
        <strain evidence="2 3">ATCC 24622</strain>
    </source>
</reference>
<dbReference type="Proteomes" id="UP001586593">
    <property type="component" value="Unassembled WGS sequence"/>
</dbReference>
<accession>A0ABR3WXC3</accession>
<dbReference type="EMBL" id="JAZHXJ010000227">
    <property type="protein sequence ID" value="KAL1868035.1"/>
    <property type="molecule type" value="Genomic_DNA"/>
</dbReference>
<evidence type="ECO:0000256" key="1">
    <source>
        <dbReference type="SAM" id="SignalP"/>
    </source>
</evidence>
<keyword evidence="1" id="KW-0732">Signal</keyword>
<feature type="chain" id="PRO_5047522817" evidence="1">
    <location>
        <begin position="32"/>
        <end position="187"/>
    </location>
</feature>
<protein>
    <submittedName>
        <fullName evidence="2">Uncharacterized protein</fullName>
    </submittedName>
</protein>
<organism evidence="2 3">
    <name type="scientific">Phialemonium thermophilum</name>
    <dbReference type="NCBI Taxonomy" id="223376"/>
    <lineage>
        <taxon>Eukaryota</taxon>
        <taxon>Fungi</taxon>
        <taxon>Dikarya</taxon>
        <taxon>Ascomycota</taxon>
        <taxon>Pezizomycotina</taxon>
        <taxon>Sordariomycetes</taxon>
        <taxon>Sordariomycetidae</taxon>
        <taxon>Cephalothecales</taxon>
        <taxon>Cephalothecaceae</taxon>
        <taxon>Phialemonium</taxon>
    </lineage>
</organism>
<name>A0ABR3WXC3_9PEZI</name>
<evidence type="ECO:0000313" key="2">
    <source>
        <dbReference type="EMBL" id="KAL1868035.1"/>
    </source>
</evidence>
<comment type="caution">
    <text evidence="2">The sequence shown here is derived from an EMBL/GenBank/DDBJ whole genome shotgun (WGS) entry which is preliminary data.</text>
</comment>
<evidence type="ECO:0000313" key="3">
    <source>
        <dbReference type="Proteomes" id="UP001586593"/>
    </source>
</evidence>
<gene>
    <name evidence="2" type="ORF">VTK73DRAFT_3882</name>
</gene>
<keyword evidence="3" id="KW-1185">Reference proteome</keyword>
<proteinExistence type="predicted"/>
<sequence length="187" mass="20075">MRIMGMNLLHPMSPFRAIGTVLCLRAVTVLAQTLPTPVICEDSLDGQAPFDANNVPCLLGCGLPVARATGSLLPGSVNETEIPYCQLNCVRKEATPQQSAAAPGCYQSCKAHNQATPENIGWCMYWCVDGLGDLVASTSCVPSLEFGQSATTTVDGTRTLVYERKEASPHRAIRSKFWSSPRKSTPS</sequence>